<sequence length="1573" mass="171673">METQSSQFTCDPDAQPDTDTTVDAHVRAALDADAIRALFVDADADADGADTDTGAAPARRAVLVTGPPRSGKTTFALAAAKEALDVFGAQRAVLAVSNRRLADEYTPELIRHIGVSTQARPATTLNALAFRLVAAQRAHDGRPSPRLLNGAEQDALLRRVLAAHLDHVRSGDTCGTCRLLRDYFQNERWMAFVADGDVGDETSAATTEAILEEGVNAAFVAQLRDMLARMDEVGAGASTEDATLAAVENCGMTGERLRIQWRLAYALRAEYIEAVRDAYPDEYRLDASYLQVAGTVAARGVEEHELPRIVIVDDVQDLTLAGFAFLSALHARGVRLVLVGNPDESVQSFRGSYPEYLFRQIDEQLDPAHVTLGYVGGDDYLHVVQARVSLSVATGEEGLPPVAQRLGKMPALPGAYPVAPVEAPSGDTSVTSALYRTPEEEMDDVVWHIKRTYLDAREDSRDMDSSDTSTNTGEGDAVSWNDIAVIMHDNDAIRAYGERLRRDGVPVRFSSVTRPLAEEPFVEGLFSLIELAQLRNDGLAQRALPLTKLAAFVRSRVRAVVASPLLDVAPRARRGEAKVYNATRPVDMHAIDIAMRSLQSIADVQDRADLIRDVRAREEADEARVVPGDGHTDDIVDVHDRNDVDGADGASSRALGALRAQWAALRDAVAAAHADADHVHVLDDDAGDDIGFGVDAMYLMLAEDGSPDVIGILERISGFDEGDGAHGRAVGRNAPIRRFVRLWRYVATLAERLRTLTKQDAAQPRFALEAAWTVCGVASHWQRLALFNTPTGRAANDRLDVAMRLFDYVNRNGTHMSIPAFIGQVRQLQIEADSLAKTAPLDEAVTLATPAGAVGRHWKHVWLPGVQEGVWPNLAARNTMFGGEDLVDIRLYGTLDALREVRMGQQDPAVLEVLGTEQKGFLVALTRADAHVHVSATLNDDMVPSEFLYNYMPERYDRDRDAKPERRVYTPTGGDGGTVLDADVRGIIALARERLATSGPASKEGEDAIRTLALLATKGYADAGPGNWPFLDMWGAYEAPSKQEDAQDTAALKADAGKEDKDSKDGKDASHALRASIPRISNRPFVPAHRADNANGADNAGGTGTKPHEHDGTGQPPTVTLSPSTVDALWACPVCARMEREFFGPTVQPFTLDYGSIVHAVLEHATELGWDTPEYQERIAIDDADLAERFRAPSPDYATWDEVAGLRAARIAELMIAYYETLRIDPETLRDDAERYNATLRDEKTKQTLLNVADYFVRSNMPIYEQGPDSTETITVPPTGRQRKPQQQQRPRQYTHASIPTVGTLVDAEPEVSFDACFTLADITAAFNKATRLQVDGEQLAAIMGALIGGWPCAWDHDMRIRLTGRIDRRETRRDEAGALSWRLIDYKTGHVHGRGENFSDLQLVCYQLAMRFPHTEDGGAGERLPVSRAALFDVSHVTYPSSKQSKAEMHYQEPLFAGDGINAGTPSKRADPMSTYTVSQISVLFPDIKTVGDLKTPDVDDQVWETLVAGASSHTLVWSLTMIARVFYAAAASLADTIDAHPTQAHLKHCGDKPICPACAEKLQTIYETKGM</sequence>
<organism evidence="12 13">
    <name type="scientific">Bifidobacterium criceti</name>
    <dbReference type="NCBI Taxonomy" id="1960969"/>
    <lineage>
        <taxon>Bacteria</taxon>
        <taxon>Bacillati</taxon>
        <taxon>Actinomycetota</taxon>
        <taxon>Actinomycetes</taxon>
        <taxon>Bifidobacteriales</taxon>
        <taxon>Bifidobacteriaceae</taxon>
        <taxon>Bifidobacterium</taxon>
    </lineage>
</organism>
<evidence type="ECO:0000256" key="1">
    <source>
        <dbReference type="ARBA" id="ARBA00022722"/>
    </source>
</evidence>
<dbReference type="GO" id="GO:0033202">
    <property type="term" value="C:DNA helicase complex"/>
    <property type="evidence" value="ECO:0007669"/>
    <property type="project" value="TreeGrafter"/>
</dbReference>
<feature type="domain" description="UvrD-like helicase ATP-binding" evidence="11">
    <location>
        <begin position="45"/>
        <end position="390"/>
    </location>
</feature>
<dbReference type="Pfam" id="PF12705">
    <property type="entry name" value="PDDEXK_1"/>
    <property type="match status" value="1"/>
</dbReference>
<keyword evidence="7 9" id="KW-0067">ATP-binding</keyword>
<dbReference type="InterPro" id="IPR000212">
    <property type="entry name" value="DNA_helicase_UvrD/REP"/>
</dbReference>
<dbReference type="GO" id="GO:0043138">
    <property type="term" value="F:3'-5' DNA helicase activity"/>
    <property type="evidence" value="ECO:0007669"/>
    <property type="project" value="TreeGrafter"/>
</dbReference>
<feature type="compositionally biased region" description="Basic and acidic residues" evidence="10">
    <location>
        <begin position="1055"/>
        <end position="1071"/>
    </location>
</feature>
<dbReference type="InterPro" id="IPR003593">
    <property type="entry name" value="AAA+_ATPase"/>
</dbReference>
<feature type="region of interest" description="Disordered" evidence="10">
    <location>
        <begin position="1041"/>
        <end position="1122"/>
    </location>
</feature>
<dbReference type="EMBL" id="MVOH01000002">
    <property type="protein sequence ID" value="PAU68927.1"/>
    <property type="molecule type" value="Genomic_DNA"/>
</dbReference>
<dbReference type="GO" id="GO:0000725">
    <property type="term" value="P:recombinational repair"/>
    <property type="evidence" value="ECO:0007669"/>
    <property type="project" value="TreeGrafter"/>
</dbReference>
<keyword evidence="2 9" id="KW-0547">Nucleotide-binding</keyword>
<evidence type="ECO:0000256" key="10">
    <source>
        <dbReference type="SAM" id="MobiDB-lite"/>
    </source>
</evidence>
<dbReference type="Gene3D" id="3.40.50.300">
    <property type="entry name" value="P-loop containing nucleotide triphosphate hydrolases"/>
    <property type="match status" value="2"/>
</dbReference>
<feature type="compositionally biased region" description="Low complexity" evidence="10">
    <location>
        <begin position="1277"/>
        <end position="1292"/>
    </location>
</feature>
<gene>
    <name evidence="12" type="ORF">B1526_0120</name>
</gene>
<evidence type="ECO:0000256" key="6">
    <source>
        <dbReference type="ARBA" id="ARBA00022839"/>
    </source>
</evidence>
<dbReference type="InterPro" id="IPR038726">
    <property type="entry name" value="PDDEXK_AddAB-type"/>
</dbReference>
<evidence type="ECO:0000256" key="5">
    <source>
        <dbReference type="ARBA" id="ARBA00022806"/>
    </source>
</evidence>
<dbReference type="PANTHER" id="PTHR11070">
    <property type="entry name" value="UVRD / RECB / PCRA DNA HELICASE FAMILY MEMBER"/>
    <property type="match status" value="1"/>
</dbReference>
<feature type="region of interest" description="Disordered" evidence="10">
    <location>
        <begin position="1267"/>
        <end position="1296"/>
    </location>
</feature>
<dbReference type="PROSITE" id="PS51198">
    <property type="entry name" value="UVRD_HELICASE_ATP_BIND"/>
    <property type="match status" value="1"/>
</dbReference>
<evidence type="ECO:0000256" key="9">
    <source>
        <dbReference type="PROSITE-ProRule" id="PRU00560"/>
    </source>
</evidence>
<dbReference type="InterPro" id="IPR014016">
    <property type="entry name" value="UvrD-like_ATP-bd"/>
</dbReference>
<comment type="caution">
    <text evidence="12">The sequence shown here is derived from an EMBL/GenBank/DDBJ whole genome shotgun (WGS) entry which is preliminary data.</text>
</comment>
<dbReference type="SMART" id="SM00382">
    <property type="entry name" value="AAA"/>
    <property type="match status" value="1"/>
</dbReference>
<name>A0A2A2EIV3_9BIFI</name>
<dbReference type="InterPro" id="IPR027417">
    <property type="entry name" value="P-loop_NTPase"/>
</dbReference>
<dbReference type="GO" id="GO:0005829">
    <property type="term" value="C:cytosol"/>
    <property type="evidence" value="ECO:0007669"/>
    <property type="project" value="TreeGrafter"/>
</dbReference>
<dbReference type="GO" id="GO:0005524">
    <property type="term" value="F:ATP binding"/>
    <property type="evidence" value="ECO:0007669"/>
    <property type="project" value="UniProtKB-UniRule"/>
</dbReference>
<keyword evidence="3" id="KW-0227">DNA damage</keyword>
<evidence type="ECO:0000313" key="13">
    <source>
        <dbReference type="Proteomes" id="UP000218399"/>
    </source>
</evidence>
<dbReference type="SUPFAM" id="SSF52540">
    <property type="entry name" value="P-loop containing nucleoside triphosphate hydrolases"/>
    <property type="match status" value="1"/>
</dbReference>
<feature type="binding site" evidence="9">
    <location>
        <begin position="66"/>
        <end position="73"/>
    </location>
    <ligand>
        <name>ATP</name>
        <dbReference type="ChEBI" id="CHEBI:30616"/>
    </ligand>
</feature>
<evidence type="ECO:0000256" key="4">
    <source>
        <dbReference type="ARBA" id="ARBA00022801"/>
    </source>
</evidence>
<keyword evidence="5 9" id="KW-0347">Helicase</keyword>
<keyword evidence="8" id="KW-0234">DNA repair</keyword>
<dbReference type="RefSeq" id="WP_162287911.1">
    <property type="nucleotide sequence ID" value="NZ_MVOH01000002.1"/>
</dbReference>
<keyword evidence="1" id="KW-0540">Nuclease</keyword>
<dbReference type="PANTHER" id="PTHR11070:SF59">
    <property type="entry name" value="DNA 3'-5' HELICASE"/>
    <property type="match status" value="1"/>
</dbReference>
<evidence type="ECO:0000313" key="12">
    <source>
        <dbReference type="EMBL" id="PAU68927.1"/>
    </source>
</evidence>
<dbReference type="GO" id="GO:0004527">
    <property type="term" value="F:exonuclease activity"/>
    <property type="evidence" value="ECO:0007669"/>
    <property type="project" value="UniProtKB-KW"/>
</dbReference>
<accession>A0A2A2EIV3</accession>
<evidence type="ECO:0000256" key="2">
    <source>
        <dbReference type="ARBA" id="ARBA00022741"/>
    </source>
</evidence>
<dbReference type="Pfam" id="PF13245">
    <property type="entry name" value="AAA_19"/>
    <property type="match status" value="1"/>
</dbReference>
<evidence type="ECO:0000256" key="3">
    <source>
        <dbReference type="ARBA" id="ARBA00022763"/>
    </source>
</evidence>
<evidence type="ECO:0000256" key="8">
    <source>
        <dbReference type="ARBA" id="ARBA00023204"/>
    </source>
</evidence>
<evidence type="ECO:0000259" key="11">
    <source>
        <dbReference type="PROSITE" id="PS51198"/>
    </source>
</evidence>
<keyword evidence="4 9" id="KW-0378">Hydrolase</keyword>
<evidence type="ECO:0000256" key="7">
    <source>
        <dbReference type="ARBA" id="ARBA00022840"/>
    </source>
</evidence>
<dbReference type="GO" id="GO:0003677">
    <property type="term" value="F:DNA binding"/>
    <property type="evidence" value="ECO:0007669"/>
    <property type="project" value="InterPro"/>
</dbReference>
<proteinExistence type="predicted"/>
<keyword evidence="6" id="KW-0269">Exonuclease</keyword>
<reference evidence="12 13" key="1">
    <citation type="journal article" date="2017" name="ISME J.">
        <title>Unveiling bifidobacterial biogeography across the mammalian branch of the tree of life.</title>
        <authorList>
            <person name="Milani C."/>
            <person name="Mangifesta M."/>
            <person name="Mancabelli L."/>
            <person name="Lugli G.A."/>
            <person name="James K."/>
            <person name="Duranti S."/>
            <person name="Turroni F."/>
            <person name="Ferrario C."/>
            <person name="Ossiprandi M.C."/>
            <person name="van Sinderen D."/>
            <person name="Ventura M."/>
        </authorList>
    </citation>
    <scope>NUCLEOTIDE SEQUENCE [LARGE SCALE GENOMIC DNA]</scope>
    <source>
        <strain evidence="13">Ham19E</strain>
    </source>
</reference>
<protein>
    <submittedName>
        <fullName evidence="12">PD-(D/E)XK nuclease superfamily</fullName>
    </submittedName>
</protein>
<dbReference type="Proteomes" id="UP000218399">
    <property type="component" value="Unassembled WGS sequence"/>
</dbReference>
<keyword evidence="13" id="KW-1185">Reference proteome</keyword>